<proteinExistence type="predicted"/>
<reference evidence="2 3" key="1">
    <citation type="submission" date="2018-07" db="EMBL/GenBank/DDBJ databases">
        <title>Genomic Encyclopedia of Type Strains, Phase IV (KMG-IV): sequencing the most valuable type-strain genomes for metagenomic binning, comparative biology and taxonomic classification.</title>
        <authorList>
            <person name="Goeker M."/>
        </authorList>
    </citation>
    <scope>NUCLEOTIDE SEQUENCE [LARGE SCALE GENOMIC DNA]</scope>
    <source>
        <strain evidence="2 3">DSM 44952</strain>
    </source>
</reference>
<sequence>MPDHSQHFRGRSVQGLPLPSVTGQPPTHHWTAPPPTRGAPLPMPIDFTECVPVGSEFRFAVSVMTDSGRLATSTVAEYLEWQARQPVSFTVTNRVIVVTPADRKSDSRRLDRRLHLRLPSNIRRGARIRPGDTVLLVAVRDTAVFAVYPPDAVYRALHAFDARIWEPR</sequence>
<evidence type="ECO:0000313" key="2">
    <source>
        <dbReference type="EMBL" id="RDI43600.1"/>
    </source>
</evidence>
<dbReference type="Proteomes" id="UP000255355">
    <property type="component" value="Unassembled WGS sequence"/>
</dbReference>
<evidence type="ECO:0008006" key="4">
    <source>
        <dbReference type="Google" id="ProtNLM"/>
    </source>
</evidence>
<accession>A0A370GJP8</accession>
<feature type="compositionally biased region" description="Pro residues" evidence="1">
    <location>
        <begin position="32"/>
        <end position="43"/>
    </location>
</feature>
<dbReference type="EMBL" id="QQAZ01000020">
    <property type="protein sequence ID" value="RDI43600.1"/>
    <property type="molecule type" value="Genomic_DNA"/>
</dbReference>
<evidence type="ECO:0000256" key="1">
    <source>
        <dbReference type="SAM" id="MobiDB-lite"/>
    </source>
</evidence>
<comment type="caution">
    <text evidence="2">The sequence shown here is derived from an EMBL/GenBank/DDBJ whole genome shotgun (WGS) entry which is preliminary data.</text>
</comment>
<dbReference type="AlphaFoldDB" id="A0A370GJP8"/>
<feature type="region of interest" description="Disordered" evidence="1">
    <location>
        <begin position="1"/>
        <end position="43"/>
    </location>
</feature>
<gene>
    <name evidence="2" type="ORF">DFR68_12067</name>
</gene>
<protein>
    <recommendedName>
        <fullName evidence="4">AbrB family looped-hinge helix DNA binding protein</fullName>
    </recommendedName>
</protein>
<keyword evidence="3" id="KW-1185">Reference proteome</keyword>
<evidence type="ECO:0000313" key="3">
    <source>
        <dbReference type="Proteomes" id="UP000255355"/>
    </source>
</evidence>
<name>A0A370GJP8_9NOCA</name>
<organism evidence="2 3">
    <name type="scientific">Nocardia mexicana</name>
    <dbReference type="NCBI Taxonomy" id="279262"/>
    <lineage>
        <taxon>Bacteria</taxon>
        <taxon>Bacillati</taxon>
        <taxon>Actinomycetota</taxon>
        <taxon>Actinomycetes</taxon>
        <taxon>Mycobacteriales</taxon>
        <taxon>Nocardiaceae</taxon>
        <taxon>Nocardia</taxon>
    </lineage>
</organism>